<dbReference type="SUPFAM" id="SSF50923">
    <property type="entry name" value="Hemopexin-like domain"/>
    <property type="match status" value="1"/>
</dbReference>
<feature type="region of interest" description="Disordered" evidence="12">
    <location>
        <begin position="468"/>
        <end position="528"/>
    </location>
</feature>
<feature type="binding site" evidence="10">
    <location>
        <position position="222"/>
    </location>
    <ligand>
        <name>Zn(2+)</name>
        <dbReference type="ChEBI" id="CHEBI:29105"/>
        <label>1</label>
    </ligand>
</feature>
<organism evidence="15 16">
    <name type="scientific">Dissostichus eleginoides</name>
    <name type="common">Patagonian toothfish</name>
    <name type="synonym">Dissostichus amissus</name>
    <dbReference type="NCBI Taxonomy" id="100907"/>
    <lineage>
        <taxon>Eukaryota</taxon>
        <taxon>Metazoa</taxon>
        <taxon>Chordata</taxon>
        <taxon>Craniata</taxon>
        <taxon>Vertebrata</taxon>
        <taxon>Euteleostomi</taxon>
        <taxon>Actinopterygii</taxon>
        <taxon>Neopterygii</taxon>
        <taxon>Teleostei</taxon>
        <taxon>Neoteleostei</taxon>
        <taxon>Acanthomorphata</taxon>
        <taxon>Eupercaria</taxon>
        <taxon>Perciformes</taxon>
        <taxon>Notothenioidei</taxon>
        <taxon>Nototheniidae</taxon>
        <taxon>Dissostichus</taxon>
    </lineage>
</organism>
<evidence type="ECO:0000256" key="8">
    <source>
        <dbReference type="ARBA" id="ARBA00023049"/>
    </source>
</evidence>
<gene>
    <name evidence="15" type="ORF">KUDE01_011738</name>
</gene>
<feature type="region of interest" description="Disordered" evidence="12">
    <location>
        <begin position="18"/>
        <end position="37"/>
    </location>
</feature>
<dbReference type="GO" id="GO:0006508">
    <property type="term" value="P:proteolysis"/>
    <property type="evidence" value="ECO:0007669"/>
    <property type="project" value="UniProtKB-KW"/>
</dbReference>
<feature type="repeat" description="Hemopexin" evidence="11">
    <location>
        <begin position="289"/>
        <end position="333"/>
    </location>
</feature>
<dbReference type="PRINTS" id="PR00138">
    <property type="entry name" value="MATRIXIN"/>
</dbReference>
<keyword evidence="7 10" id="KW-0106">Calcium</keyword>
<dbReference type="InterPro" id="IPR021190">
    <property type="entry name" value="Pept_M10A"/>
</dbReference>
<dbReference type="CDD" id="cd00094">
    <property type="entry name" value="HX"/>
    <property type="match status" value="1"/>
</dbReference>
<feature type="binding site" evidence="10">
    <location>
        <position position="227"/>
    </location>
    <ligand>
        <name>Ca(2+)</name>
        <dbReference type="ChEBI" id="CHEBI:29108"/>
        <label>3</label>
    </ligand>
</feature>
<dbReference type="InterPro" id="IPR006026">
    <property type="entry name" value="Peptidase_Metallo"/>
</dbReference>
<feature type="signal peptide" evidence="13">
    <location>
        <begin position="1"/>
        <end position="20"/>
    </location>
</feature>
<feature type="binding site" evidence="10">
    <location>
        <position position="195"/>
    </location>
    <ligand>
        <name>Zn(2+)</name>
        <dbReference type="ChEBI" id="CHEBI:29105"/>
        <label>1</label>
    </ligand>
</feature>
<evidence type="ECO:0000256" key="12">
    <source>
        <dbReference type="SAM" id="MobiDB-lite"/>
    </source>
</evidence>
<dbReference type="GO" id="GO:0030198">
    <property type="term" value="P:extracellular matrix organization"/>
    <property type="evidence" value="ECO:0007669"/>
    <property type="project" value="TreeGrafter"/>
</dbReference>
<feature type="compositionally biased region" description="Basic and acidic residues" evidence="12">
    <location>
        <begin position="501"/>
        <end position="528"/>
    </location>
</feature>
<keyword evidence="6 10" id="KW-0862">Zinc</keyword>
<comment type="cofactor">
    <cofactor evidence="10">
        <name>Ca(2+)</name>
        <dbReference type="ChEBI" id="CHEBI:29108"/>
    </cofactor>
    <text evidence="10">Can bind about 5 Ca(2+) ions per subunit.</text>
</comment>
<dbReference type="Gene3D" id="2.110.10.10">
    <property type="entry name" value="Hemopexin-like domain"/>
    <property type="match status" value="2"/>
</dbReference>
<evidence type="ECO:0000313" key="16">
    <source>
        <dbReference type="Proteomes" id="UP001228049"/>
    </source>
</evidence>
<dbReference type="AlphaFoldDB" id="A0AAD9CP13"/>
<dbReference type="GO" id="GO:0005615">
    <property type="term" value="C:extracellular space"/>
    <property type="evidence" value="ECO:0007669"/>
    <property type="project" value="TreeGrafter"/>
</dbReference>
<dbReference type="GO" id="GO:0030574">
    <property type="term" value="P:collagen catabolic process"/>
    <property type="evidence" value="ECO:0007669"/>
    <property type="project" value="TreeGrafter"/>
</dbReference>
<feature type="compositionally biased region" description="Low complexity" evidence="12">
    <location>
        <begin position="473"/>
        <end position="497"/>
    </location>
</feature>
<keyword evidence="4" id="KW-0677">Repeat</keyword>
<dbReference type="PROSITE" id="PS51642">
    <property type="entry name" value="HEMOPEXIN_2"/>
    <property type="match status" value="3"/>
</dbReference>
<evidence type="ECO:0000256" key="11">
    <source>
        <dbReference type="PROSITE-ProRule" id="PRU01011"/>
    </source>
</evidence>
<feature type="domain" description="Peptidase metallopeptidase" evidence="14">
    <location>
        <begin position="127"/>
        <end position="296"/>
    </location>
</feature>
<dbReference type="SMART" id="SM00120">
    <property type="entry name" value="HX"/>
    <property type="match status" value="3"/>
</dbReference>
<sequence>MKMWIIFLCLSNGWMQTSSTADVTPTPSSAPVTPTEDEGTKLVDWLMKYGYLPPSDPSTGQLQAWTAVTNAVRVMQRFAGLKDTGVVDEETNALMRSPRCSLPDQEDQDKPAANQERGNMRRRRKRALSMWTRRSINWRLRSYPSFSHLSRETIRSLVFYALRVWAEPTPLEFHEVGSPQAADLQVDFLHGYHGDGYPFDGAGGAVGHAFFPSDAARAGGVHLDAEEEGLPETLSTTAWELKIWSTSLSSMGKGTSCCPDAPRLAPDPELRHRGHHHHHKYGPFIDRCNTSFDAVARIRGETFFFKGLTMWRVNGGGLVSSQGASVRRLWRGLPPDLPQLHAVLERPSDHAIIFISGSQFWLFRDLSLQEGFPQPLSSLRMGLSLDGADKVEEAAAERWGLIWDPEEGPVWGNMANAEEEKQDDWTQLLREGVSGITTDSEGSVYLFKGDSYWKFLFPGSPVQDGYPRSSSADWLDCPDPSSSSPVLDDLSLSLSPPAGRQELRERWKGETEKEKERGRRRTHERDRQDRGLPVLTQCSCQNGALCGSTSSCLAALLLITWTLMAL</sequence>
<feature type="binding site" description="in inhibited form" evidence="10">
    <location>
        <position position="100"/>
    </location>
    <ligand>
        <name>Zn(2+)</name>
        <dbReference type="ChEBI" id="CHEBI:29105"/>
        <label>2</label>
        <note>catalytic</note>
    </ligand>
</feature>
<feature type="binding site" evidence="10">
    <location>
        <position position="224"/>
    </location>
    <ligand>
        <name>Ca(2+)</name>
        <dbReference type="ChEBI" id="CHEBI:29108"/>
        <label>3</label>
    </ligand>
</feature>
<dbReference type="InterPro" id="IPR000585">
    <property type="entry name" value="Hemopexin-like_dom"/>
</dbReference>
<dbReference type="Proteomes" id="UP001228049">
    <property type="component" value="Unassembled WGS sequence"/>
</dbReference>
<feature type="binding site" evidence="10">
    <location>
        <position position="201"/>
    </location>
    <ligand>
        <name>Ca(2+)</name>
        <dbReference type="ChEBI" id="CHEBI:29108"/>
        <label>3</label>
    </ligand>
</feature>
<feature type="binding site" evidence="10">
    <location>
        <position position="200"/>
    </location>
    <ligand>
        <name>Ca(2+)</name>
        <dbReference type="ChEBI" id="CHEBI:29108"/>
        <label>3</label>
    </ligand>
</feature>
<evidence type="ECO:0000256" key="9">
    <source>
        <dbReference type="ARBA" id="ARBA00023145"/>
    </source>
</evidence>
<evidence type="ECO:0000256" key="4">
    <source>
        <dbReference type="ARBA" id="ARBA00022737"/>
    </source>
</evidence>
<feature type="compositionally biased region" description="Low complexity" evidence="12">
    <location>
        <begin position="23"/>
        <end position="34"/>
    </location>
</feature>
<evidence type="ECO:0000256" key="6">
    <source>
        <dbReference type="ARBA" id="ARBA00022833"/>
    </source>
</evidence>
<feature type="binding site" evidence="10">
    <location>
        <position position="227"/>
    </location>
    <ligand>
        <name>Ca(2+)</name>
        <dbReference type="ChEBI" id="CHEBI:29108"/>
        <label>1</label>
    </ligand>
</feature>
<keyword evidence="2" id="KW-0645">Protease</keyword>
<dbReference type="InterPro" id="IPR024079">
    <property type="entry name" value="MetalloPept_cat_dom_sf"/>
</dbReference>
<evidence type="ECO:0000256" key="3">
    <source>
        <dbReference type="ARBA" id="ARBA00022723"/>
    </source>
</evidence>
<evidence type="ECO:0000256" key="2">
    <source>
        <dbReference type="ARBA" id="ARBA00022670"/>
    </source>
</evidence>
<accession>A0AAD9CP13</accession>
<dbReference type="GO" id="GO:0008270">
    <property type="term" value="F:zinc ion binding"/>
    <property type="evidence" value="ECO:0007669"/>
    <property type="project" value="InterPro"/>
</dbReference>
<keyword evidence="5" id="KW-0378">Hydrolase</keyword>
<feature type="binding site" evidence="10">
    <location>
        <position position="183"/>
    </location>
    <ligand>
        <name>Ca(2+)</name>
        <dbReference type="ChEBI" id="CHEBI:29108"/>
        <label>2</label>
    </ligand>
</feature>
<keyword evidence="13" id="KW-0732">Signal</keyword>
<dbReference type="Pfam" id="PF01471">
    <property type="entry name" value="PG_binding_1"/>
    <property type="match status" value="1"/>
</dbReference>
<dbReference type="PANTHER" id="PTHR10201">
    <property type="entry name" value="MATRIX METALLOPROTEINASE"/>
    <property type="match status" value="1"/>
</dbReference>
<dbReference type="Gene3D" id="3.40.390.10">
    <property type="entry name" value="Collagenase (Catalytic Domain)"/>
    <property type="match status" value="1"/>
</dbReference>
<name>A0AAD9CP13_DISEL</name>
<keyword evidence="9" id="KW-0865">Zymogen</keyword>
<feature type="repeat" description="Hemopexin" evidence="11">
    <location>
        <begin position="337"/>
        <end position="383"/>
    </location>
</feature>
<feature type="binding site" evidence="10">
    <location>
        <position position="208"/>
    </location>
    <ligand>
        <name>Zn(2+)</name>
        <dbReference type="ChEBI" id="CHEBI:29105"/>
        <label>1</label>
    </ligand>
</feature>
<dbReference type="InterPro" id="IPR001818">
    <property type="entry name" value="Pept_M10_metallopeptidase"/>
</dbReference>
<comment type="similarity">
    <text evidence="1">Belongs to the peptidase M10A family.</text>
</comment>
<dbReference type="EMBL" id="JASDAP010000004">
    <property type="protein sequence ID" value="KAK1904556.1"/>
    <property type="molecule type" value="Genomic_DNA"/>
</dbReference>
<evidence type="ECO:0000256" key="5">
    <source>
        <dbReference type="ARBA" id="ARBA00022801"/>
    </source>
</evidence>
<reference evidence="15" key="1">
    <citation type="submission" date="2023-04" db="EMBL/GenBank/DDBJ databases">
        <title>Chromosome-level genome of Chaenocephalus aceratus.</title>
        <authorList>
            <person name="Park H."/>
        </authorList>
    </citation>
    <scope>NUCLEOTIDE SEQUENCE</scope>
    <source>
        <strain evidence="15">DE</strain>
        <tissue evidence="15">Muscle</tissue>
    </source>
</reference>
<evidence type="ECO:0000256" key="13">
    <source>
        <dbReference type="SAM" id="SignalP"/>
    </source>
</evidence>
<dbReference type="GO" id="GO:0004222">
    <property type="term" value="F:metalloendopeptidase activity"/>
    <property type="evidence" value="ECO:0007669"/>
    <property type="project" value="InterPro"/>
</dbReference>
<dbReference type="SUPFAM" id="SSF47090">
    <property type="entry name" value="PGBD-like"/>
    <property type="match status" value="1"/>
</dbReference>
<dbReference type="InterPro" id="IPR036375">
    <property type="entry name" value="Hemopexin-like_dom_sf"/>
</dbReference>
<protein>
    <submittedName>
        <fullName evidence="15">Matrix metalloproteinase-25</fullName>
    </submittedName>
</protein>
<keyword evidence="3 10" id="KW-0479">Metal-binding</keyword>
<dbReference type="Pfam" id="PF00045">
    <property type="entry name" value="Hemopexin"/>
    <property type="match status" value="2"/>
</dbReference>
<dbReference type="InterPro" id="IPR018487">
    <property type="entry name" value="Hemopexin-like_repeat"/>
</dbReference>
<evidence type="ECO:0000256" key="10">
    <source>
        <dbReference type="PIRSR" id="PIRSR621190-2"/>
    </source>
</evidence>
<comment type="cofactor">
    <cofactor evidence="10">
        <name>Zn(2+)</name>
        <dbReference type="ChEBI" id="CHEBI:29105"/>
    </cofactor>
    <text evidence="10">Binds 2 Zn(2+) ions per subunit.</text>
</comment>
<dbReference type="InterPro" id="IPR002477">
    <property type="entry name" value="Peptidoglycan-bd-like"/>
</dbReference>
<feature type="region of interest" description="Disordered" evidence="12">
    <location>
        <begin position="96"/>
        <end position="124"/>
    </location>
</feature>
<feature type="binding site" evidence="10">
    <location>
        <position position="293"/>
    </location>
    <ligand>
        <name>Ca(2+)</name>
        <dbReference type="ChEBI" id="CHEBI:29108"/>
        <label>4</label>
    </ligand>
</feature>
<dbReference type="Pfam" id="PF00413">
    <property type="entry name" value="Peptidase_M10"/>
    <property type="match status" value="1"/>
</dbReference>
<dbReference type="InterPro" id="IPR036365">
    <property type="entry name" value="PGBD-like_sf"/>
</dbReference>
<evidence type="ECO:0000256" key="1">
    <source>
        <dbReference type="ARBA" id="ARBA00010370"/>
    </source>
</evidence>
<feature type="binding site" evidence="10">
    <location>
        <position position="193"/>
    </location>
    <ligand>
        <name>Zn(2+)</name>
        <dbReference type="ChEBI" id="CHEBI:29105"/>
        <label>1</label>
    </ligand>
</feature>
<keyword evidence="16" id="KW-1185">Reference proteome</keyword>
<keyword evidence="8 15" id="KW-0482">Metalloprotease</keyword>
<dbReference type="SMART" id="SM00235">
    <property type="entry name" value="ZnMc"/>
    <property type="match status" value="1"/>
</dbReference>
<feature type="chain" id="PRO_5042138073" evidence="13">
    <location>
        <begin position="21"/>
        <end position="566"/>
    </location>
</feature>
<comment type="caution">
    <text evidence="15">The sequence shown here is derived from an EMBL/GenBank/DDBJ whole genome shotgun (WGS) entry which is preliminary data.</text>
</comment>
<evidence type="ECO:0000259" key="14">
    <source>
        <dbReference type="SMART" id="SM00235"/>
    </source>
</evidence>
<proteinExistence type="inferred from homology"/>
<evidence type="ECO:0000256" key="7">
    <source>
        <dbReference type="ARBA" id="ARBA00022837"/>
    </source>
</evidence>
<evidence type="ECO:0000313" key="15">
    <source>
        <dbReference type="EMBL" id="KAK1904556.1"/>
    </source>
</evidence>
<dbReference type="GO" id="GO:0031012">
    <property type="term" value="C:extracellular matrix"/>
    <property type="evidence" value="ECO:0007669"/>
    <property type="project" value="InterPro"/>
</dbReference>
<dbReference type="PANTHER" id="PTHR10201:SF224">
    <property type="entry name" value="MATRIX METALLOPEPTIDASE 17B"/>
    <property type="match status" value="1"/>
</dbReference>
<dbReference type="SUPFAM" id="SSF55486">
    <property type="entry name" value="Metalloproteases ('zincins'), catalytic domain"/>
    <property type="match status" value="1"/>
</dbReference>
<feature type="repeat" description="Hemopexin" evidence="11">
    <location>
        <begin position="430"/>
        <end position="477"/>
    </location>
</feature>